<sequence>MNTPALQPLWVCQFNLLSDYFNQFEFYKSAVDKPSGALELIVEEG</sequence>
<keyword evidence="2" id="KW-1185">Reference proteome</keyword>
<dbReference type="EMBL" id="FZOQ01000031">
    <property type="protein sequence ID" value="SNT21490.1"/>
    <property type="molecule type" value="Genomic_DNA"/>
</dbReference>
<dbReference type="Proteomes" id="UP000198432">
    <property type="component" value="Unassembled WGS sequence"/>
</dbReference>
<evidence type="ECO:0000313" key="2">
    <source>
        <dbReference type="Proteomes" id="UP000198432"/>
    </source>
</evidence>
<protein>
    <submittedName>
        <fullName evidence="1">Uncharacterized protein</fullName>
    </submittedName>
</protein>
<evidence type="ECO:0000313" key="1">
    <source>
        <dbReference type="EMBL" id="SNT21490.1"/>
    </source>
</evidence>
<proteinExistence type="predicted"/>
<organism evidence="1 2">
    <name type="scientific">Pontibacter ummariensis</name>
    <dbReference type="NCBI Taxonomy" id="1610492"/>
    <lineage>
        <taxon>Bacteria</taxon>
        <taxon>Pseudomonadati</taxon>
        <taxon>Bacteroidota</taxon>
        <taxon>Cytophagia</taxon>
        <taxon>Cytophagales</taxon>
        <taxon>Hymenobacteraceae</taxon>
        <taxon>Pontibacter</taxon>
    </lineage>
</organism>
<accession>A0A239KTZ2</accession>
<reference evidence="2" key="1">
    <citation type="submission" date="2017-06" db="EMBL/GenBank/DDBJ databases">
        <authorList>
            <person name="Varghese N."/>
            <person name="Submissions S."/>
        </authorList>
    </citation>
    <scope>NUCLEOTIDE SEQUENCE [LARGE SCALE GENOMIC DNA]</scope>
    <source>
        <strain evidence="2">NKM1</strain>
    </source>
</reference>
<dbReference type="AlphaFoldDB" id="A0A239KTZ2"/>
<name>A0A239KTZ2_9BACT</name>
<gene>
    <name evidence="1" type="ORF">SAMN06296052_13152</name>
</gene>